<name>A0ABZ2MP59_9BACI</name>
<proteinExistence type="predicted"/>
<keyword evidence="1" id="KW-1133">Transmembrane helix</keyword>
<feature type="transmembrane region" description="Helical" evidence="1">
    <location>
        <begin position="6"/>
        <end position="23"/>
    </location>
</feature>
<dbReference type="Proteomes" id="UP001368328">
    <property type="component" value="Chromosome"/>
</dbReference>
<keyword evidence="1" id="KW-0472">Membrane</keyword>
<keyword evidence="3" id="KW-1185">Reference proteome</keyword>
<evidence type="ECO:0000313" key="2">
    <source>
        <dbReference type="EMBL" id="WXB87074.1"/>
    </source>
</evidence>
<reference evidence="2 3" key="1">
    <citation type="submission" date="2024-02" db="EMBL/GenBank/DDBJ databases">
        <title>Seven novel Bacillus-like species.</title>
        <authorList>
            <person name="Liu G."/>
        </authorList>
    </citation>
    <scope>NUCLEOTIDE SEQUENCE [LARGE SCALE GENOMIC DNA]</scope>
    <source>
        <strain evidence="2 3">FJAT-53654</strain>
    </source>
</reference>
<evidence type="ECO:0008006" key="4">
    <source>
        <dbReference type="Google" id="ProtNLM"/>
    </source>
</evidence>
<gene>
    <name evidence="2" type="ORF">WCV66_17750</name>
</gene>
<dbReference type="RefSeq" id="WP_338786343.1">
    <property type="nucleotide sequence ID" value="NZ_CP147403.1"/>
</dbReference>
<organism evidence="2 3">
    <name type="scientific">Metabacillus rhizosphaerae</name>
    <dbReference type="NCBI Taxonomy" id="3117747"/>
    <lineage>
        <taxon>Bacteria</taxon>
        <taxon>Bacillati</taxon>
        <taxon>Bacillota</taxon>
        <taxon>Bacilli</taxon>
        <taxon>Bacillales</taxon>
        <taxon>Bacillaceae</taxon>
        <taxon>Metabacillus</taxon>
    </lineage>
</organism>
<evidence type="ECO:0000256" key="1">
    <source>
        <dbReference type="SAM" id="Phobius"/>
    </source>
</evidence>
<evidence type="ECO:0000313" key="3">
    <source>
        <dbReference type="Proteomes" id="UP001368328"/>
    </source>
</evidence>
<protein>
    <recommendedName>
        <fullName evidence="4">TATA-box binding</fullName>
    </recommendedName>
</protein>
<keyword evidence="1" id="KW-0812">Transmembrane</keyword>
<accession>A0ABZ2MP59</accession>
<dbReference type="EMBL" id="CP147403">
    <property type="protein sequence ID" value="WXB87074.1"/>
    <property type="molecule type" value="Genomic_DNA"/>
</dbReference>
<sequence length="234" mass="27731">MKKTNWLIYGTIIILIIVGWFTYQRVTDDTYEGMSIIPEQEKDIPLFEGLRPTEHEYVMEGNHWNDIYNYYLMELPRYGWEVEYKQNSSDKNSDVKGFMSQWRKEGIEWELSIYGSYFKMNNQTEVIFDKTPIYNSTTWIDDVPKSICIQQNSSNESCAEINDKAQIEGIVSFINDAIDWEEEVLPREKTSVIDFGEIEIMVMYESDKEIYFQSEKGIKLMKPDPDFFKLTNLK</sequence>